<organism evidence="1 2">
    <name type="scientific">Ganoderma sinense ZZ0214-1</name>
    <dbReference type="NCBI Taxonomy" id="1077348"/>
    <lineage>
        <taxon>Eukaryota</taxon>
        <taxon>Fungi</taxon>
        <taxon>Dikarya</taxon>
        <taxon>Basidiomycota</taxon>
        <taxon>Agaricomycotina</taxon>
        <taxon>Agaricomycetes</taxon>
        <taxon>Polyporales</taxon>
        <taxon>Polyporaceae</taxon>
        <taxon>Ganoderma</taxon>
    </lineage>
</organism>
<name>A0A2G8SEZ1_9APHY</name>
<dbReference type="AlphaFoldDB" id="A0A2G8SEZ1"/>
<accession>A0A2G8SEZ1</accession>
<dbReference type="Gene3D" id="3.80.10.10">
    <property type="entry name" value="Ribonuclease Inhibitor"/>
    <property type="match status" value="1"/>
</dbReference>
<reference evidence="1 2" key="1">
    <citation type="journal article" date="2015" name="Sci. Rep.">
        <title>Chromosome-level genome map provides insights into diverse defense mechanisms in the medicinal fungus Ganoderma sinense.</title>
        <authorList>
            <person name="Zhu Y."/>
            <person name="Xu J."/>
            <person name="Sun C."/>
            <person name="Zhou S."/>
            <person name="Xu H."/>
            <person name="Nelson D.R."/>
            <person name="Qian J."/>
            <person name="Song J."/>
            <person name="Luo H."/>
            <person name="Xiang L."/>
            <person name="Li Y."/>
            <person name="Xu Z."/>
            <person name="Ji A."/>
            <person name="Wang L."/>
            <person name="Lu S."/>
            <person name="Hayward A."/>
            <person name="Sun W."/>
            <person name="Li X."/>
            <person name="Schwartz D.C."/>
            <person name="Wang Y."/>
            <person name="Chen S."/>
        </authorList>
    </citation>
    <scope>NUCLEOTIDE SEQUENCE [LARGE SCALE GENOMIC DNA]</scope>
    <source>
        <strain evidence="1 2">ZZ0214-1</strain>
    </source>
</reference>
<gene>
    <name evidence="1" type="ORF">GSI_05575</name>
</gene>
<comment type="caution">
    <text evidence="1">The sequence shown here is derived from an EMBL/GenBank/DDBJ whole genome shotgun (WGS) entry which is preliminary data.</text>
</comment>
<protein>
    <recommendedName>
        <fullName evidence="3">F-box domain-containing protein</fullName>
    </recommendedName>
</protein>
<dbReference type="EMBL" id="AYKW01000011">
    <property type="protein sequence ID" value="PIL32329.1"/>
    <property type="molecule type" value="Genomic_DNA"/>
</dbReference>
<evidence type="ECO:0000313" key="1">
    <source>
        <dbReference type="EMBL" id="PIL32329.1"/>
    </source>
</evidence>
<dbReference type="OrthoDB" id="2754669at2759"/>
<sequence>MPRLRELRVDSLRISGAPLLALLLSPTLRLLDLSFGVENGEENRVRSPHVYTSILQILPDMAPDLEHFTYGSGFDLPVGQNDLQSFAQFKRLHSLTTSPEMALNQHVLQVFSSVATLQTLSCCIDLSGISALVLPSDPFLQLTNIDLRAHSDHLLTFFRACPFPNLVHIGLQITHPPSVSHPRDIFIALCQHCDPKLIKSFDVDVMYRFAARPRSLMEYVEPLMALRNMGSFRLVFMYTEPSICDGDILRIGAAWPRLTRLNVDHHTTKYAQPDVAAPSLSAIVELARRCPALTFLVIPELDPRALPEQSAVPALGHALRTLAIDNVLPPLSSQVFIDMATILDRVFPSLDLKKALLLVGPYGKGWVDVLRLMEAMQLGRANGAMYADLQRDSEA</sequence>
<evidence type="ECO:0008006" key="3">
    <source>
        <dbReference type="Google" id="ProtNLM"/>
    </source>
</evidence>
<dbReference type="InterPro" id="IPR032675">
    <property type="entry name" value="LRR_dom_sf"/>
</dbReference>
<evidence type="ECO:0000313" key="2">
    <source>
        <dbReference type="Proteomes" id="UP000230002"/>
    </source>
</evidence>
<proteinExistence type="predicted"/>
<dbReference type="Proteomes" id="UP000230002">
    <property type="component" value="Unassembled WGS sequence"/>
</dbReference>
<keyword evidence="2" id="KW-1185">Reference proteome</keyword>